<keyword evidence="1" id="KW-0472">Membrane</keyword>
<dbReference type="InterPro" id="IPR036179">
    <property type="entry name" value="Ig-like_dom_sf"/>
</dbReference>
<dbReference type="EMBL" id="JADWDJ010000006">
    <property type="protein sequence ID" value="KAG5279262.1"/>
    <property type="molecule type" value="Genomic_DNA"/>
</dbReference>
<dbReference type="PANTHER" id="PTHR13771">
    <property type="entry name" value="INTERCELLULAR ADHESION MOLECULE"/>
    <property type="match status" value="1"/>
</dbReference>
<dbReference type="PANTHER" id="PTHR13771:SF9">
    <property type="entry name" value="INTERCELLULAR ADHESION MOLECULE 5"/>
    <property type="match status" value="1"/>
</dbReference>
<evidence type="ECO:0000313" key="5">
    <source>
        <dbReference type="Proteomes" id="UP000823561"/>
    </source>
</evidence>
<gene>
    <name evidence="4" type="ORF">AALO_G00075850</name>
</gene>
<dbReference type="PROSITE" id="PS50835">
    <property type="entry name" value="IG_LIKE"/>
    <property type="match status" value="4"/>
</dbReference>
<reference evidence="4" key="1">
    <citation type="submission" date="2020-10" db="EMBL/GenBank/DDBJ databases">
        <title>Chromosome-scale genome assembly of the Allis shad, Alosa alosa.</title>
        <authorList>
            <person name="Margot Z."/>
            <person name="Christophe K."/>
            <person name="Cabau C."/>
            <person name="Louis A."/>
            <person name="Berthelot C."/>
            <person name="Parey E."/>
            <person name="Roest Crollius H."/>
            <person name="Montfort J."/>
            <person name="Robinson-Rechavi M."/>
            <person name="Bucao C."/>
            <person name="Bouchez O."/>
            <person name="Gislard M."/>
            <person name="Lluch J."/>
            <person name="Milhes M."/>
            <person name="Lampietro C."/>
            <person name="Lopez Roques C."/>
            <person name="Donnadieu C."/>
            <person name="Braasch I."/>
            <person name="Desvignes T."/>
            <person name="Postlethwait J."/>
            <person name="Bobe J."/>
            <person name="Guiguen Y."/>
        </authorList>
    </citation>
    <scope>NUCLEOTIDE SEQUENCE</scope>
    <source>
        <strain evidence="4">M-15738</strain>
        <tissue evidence="4">Blood</tissue>
    </source>
</reference>
<dbReference type="InterPro" id="IPR003599">
    <property type="entry name" value="Ig_sub"/>
</dbReference>
<evidence type="ECO:0000259" key="3">
    <source>
        <dbReference type="PROSITE" id="PS50835"/>
    </source>
</evidence>
<protein>
    <recommendedName>
        <fullName evidence="3">Ig-like domain-containing protein</fullName>
    </recommendedName>
</protein>
<proteinExistence type="predicted"/>
<feature type="chain" id="PRO_5043338708" description="Ig-like domain-containing protein" evidence="2">
    <location>
        <begin position="20"/>
        <end position="1027"/>
    </location>
</feature>
<evidence type="ECO:0000313" key="4">
    <source>
        <dbReference type="EMBL" id="KAG5279262.1"/>
    </source>
</evidence>
<feature type="transmembrane region" description="Helical" evidence="1">
    <location>
        <begin position="978"/>
        <end position="1000"/>
    </location>
</feature>
<dbReference type="InterPro" id="IPR013783">
    <property type="entry name" value="Ig-like_fold"/>
</dbReference>
<feature type="domain" description="Ig-like" evidence="3">
    <location>
        <begin position="472"/>
        <end position="579"/>
    </location>
</feature>
<keyword evidence="1" id="KW-1133">Transmembrane helix</keyword>
<accession>A0AAV6H0X6</accession>
<feature type="domain" description="Ig-like" evidence="3">
    <location>
        <begin position="130"/>
        <end position="213"/>
    </location>
</feature>
<dbReference type="AlphaFoldDB" id="A0AAV6H0X6"/>
<keyword evidence="1" id="KW-0812">Transmembrane</keyword>
<feature type="signal peptide" evidence="2">
    <location>
        <begin position="1"/>
        <end position="19"/>
    </location>
</feature>
<dbReference type="GO" id="GO:0005178">
    <property type="term" value="F:integrin binding"/>
    <property type="evidence" value="ECO:0007669"/>
    <property type="project" value="InterPro"/>
</dbReference>
<dbReference type="GO" id="GO:0005886">
    <property type="term" value="C:plasma membrane"/>
    <property type="evidence" value="ECO:0007669"/>
    <property type="project" value="TreeGrafter"/>
</dbReference>
<name>A0AAV6H0X6_9TELE</name>
<dbReference type="InterPro" id="IPR013098">
    <property type="entry name" value="Ig_I-set"/>
</dbReference>
<dbReference type="SMART" id="SM00409">
    <property type="entry name" value="IG"/>
    <property type="match status" value="4"/>
</dbReference>
<organism evidence="4 5">
    <name type="scientific">Alosa alosa</name>
    <name type="common">allis shad</name>
    <dbReference type="NCBI Taxonomy" id="278164"/>
    <lineage>
        <taxon>Eukaryota</taxon>
        <taxon>Metazoa</taxon>
        <taxon>Chordata</taxon>
        <taxon>Craniata</taxon>
        <taxon>Vertebrata</taxon>
        <taxon>Euteleostomi</taxon>
        <taxon>Actinopterygii</taxon>
        <taxon>Neopterygii</taxon>
        <taxon>Teleostei</taxon>
        <taxon>Clupei</taxon>
        <taxon>Clupeiformes</taxon>
        <taxon>Clupeoidei</taxon>
        <taxon>Clupeidae</taxon>
        <taxon>Alosa</taxon>
    </lineage>
</organism>
<dbReference type="Proteomes" id="UP000823561">
    <property type="component" value="Chromosome 6"/>
</dbReference>
<keyword evidence="2" id="KW-0732">Signal</keyword>
<dbReference type="InterPro" id="IPR007110">
    <property type="entry name" value="Ig-like_dom"/>
</dbReference>
<dbReference type="SUPFAM" id="SSF48726">
    <property type="entry name" value="Immunoglobulin"/>
    <property type="match status" value="6"/>
</dbReference>
<evidence type="ECO:0000256" key="1">
    <source>
        <dbReference type="SAM" id="Phobius"/>
    </source>
</evidence>
<comment type="caution">
    <text evidence="4">The sequence shown here is derived from an EMBL/GenBank/DDBJ whole genome shotgun (WGS) entry which is preliminary data.</text>
</comment>
<dbReference type="InterPro" id="IPR047012">
    <property type="entry name" value="ICAM_VCAM"/>
</dbReference>
<dbReference type="Gene3D" id="2.60.40.10">
    <property type="entry name" value="Immunoglobulins"/>
    <property type="match status" value="9"/>
</dbReference>
<feature type="domain" description="Ig-like" evidence="3">
    <location>
        <begin position="671"/>
        <end position="780"/>
    </location>
</feature>
<feature type="domain" description="Ig-like" evidence="3">
    <location>
        <begin position="872"/>
        <end position="955"/>
    </location>
</feature>
<keyword evidence="5" id="KW-1185">Reference proteome</keyword>
<sequence length="1027" mass="112892">MSLQHMDLWIIFLFASAVASDRCPPASLQLHPSELVVEYGGSLEVNCTSLNNSAVKWQIRPDLNDLMEPYDLWNTRWTVENLQEWDIEAQCILILNNSLTDDLIMIDDLTDNLTDFQCYENLSLTVYKAPENVSITLVNHTEVMGDGRQYELQCDVLDVAPVQNLTVRWYRENVTVNESRFTDTERGPRNVSASLLISPTREDDGVLYRCEAELDLGPLGPNPPLTRSFDQLHITVKKDLSLWTDAERTAVATMPTSAITTTATVTTGTTGVPTSTPLPDILSNIDIVAVSPGAMAVGKNYTLSCHIEIPQTVGNVTVKMYIGQVLLNTEIIENWGDRNITSDFLYTALIKHNGEKYQCVVEFQQPGKESFLEHKSNTLNIDVYSGCPVAINPSTLVVRYGGPASSTCRSSSPIGGMGWESPVGAVGMEEGVTELNWTVKELREWTVTPQCFINREGGQCSKELSVVAFTTPDSLTITTKRHSTMAVGKDNTLTCHIGNIAPVQSLTVKWFKQVPVDGSTVPLPDDERHQSSISIGPQNLTSDYMITPHISDNGTQYWCEAELDLGPGGPPKLTSAPLTIIVYSGCPIDISPSTLVVRYGDSASADCRALIPHNGIGWNSTLGPVSKVRDIQHVTWNVESLTEWSVKPKCVIDTDDEQCGQDLNVSVYSIPDVITLTANIAGAMAEGKTYSLFCHIENIAPVQNLTVKWFKRHTVYGSTVERMLMDDPKHQSISSISSQNITSDLLIAPHISDNGAQYWCEAELDLGPGGPPKLTSAPLTIIVYSGCPIDISPSPLVVRYGDSASADCRALIPHNGIGWNSTLGPVSKVRDIQHVTWNVESLTEWSVKPKCVIDTDDGQCSKLLNVIVYQMPSSITLTTNHTGKMTAGKDYIFTCHIQNVAPAQNLIVMWFKGQTLLNEPHKYQGTGEGPQNLTFDLRIQPTASDDGAQYRCKAQLDLGPALLEVESNHRVINIPADWTTTIIIIFLIFVLIILVLILAFRYLKSKQGNYSVVQTHIPLTETPNGNA</sequence>
<dbReference type="Pfam" id="PF07679">
    <property type="entry name" value="I-set"/>
    <property type="match status" value="1"/>
</dbReference>
<dbReference type="GO" id="GO:0007155">
    <property type="term" value="P:cell adhesion"/>
    <property type="evidence" value="ECO:0007669"/>
    <property type="project" value="InterPro"/>
</dbReference>
<evidence type="ECO:0000256" key="2">
    <source>
        <dbReference type="SAM" id="SignalP"/>
    </source>
</evidence>